<dbReference type="EMBL" id="CP159992">
    <property type="protein sequence ID" value="XCP97216.1"/>
    <property type="molecule type" value="Genomic_DNA"/>
</dbReference>
<evidence type="ECO:0000259" key="1">
    <source>
        <dbReference type="Pfam" id="PF01636"/>
    </source>
</evidence>
<dbReference type="InterPro" id="IPR011009">
    <property type="entry name" value="Kinase-like_dom_sf"/>
</dbReference>
<feature type="domain" description="Aminoglycoside phosphotransferase" evidence="1">
    <location>
        <begin position="69"/>
        <end position="244"/>
    </location>
</feature>
<dbReference type="Gene3D" id="3.90.1200.10">
    <property type="match status" value="1"/>
</dbReference>
<name>A0AAU8NH92_9BACL</name>
<reference evidence="2" key="1">
    <citation type="submission" date="2024-05" db="EMBL/GenBank/DDBJ databases">
        <title>Draft genome assemblies of 36 bacteria isolated from hibernating arctic ground squirrels.</title>
        <authorList>
            <person name="McKee H."/>
            <person name="Mullen L."/>
            <person name="Drown D.M."/>
            <person name="Duddleston K.N."/>
        </authorList>
    </citation>
    <scope>NUCLEOTIDE SEQUENCE</scope>
    <source>
        <strain evidence="2">AN1007</strain>
    </source>
</reference>
<evidence type="ECO:0000313" key="2">
    <source>
        <dbReference type="EMBL" id="XCP97216.1"/>
    </source>
</evidence>
<dbReference type="InterPro" id="IPR002575">
    <property type="entry name" value="Aminoglycoside_PTrfase"/>
</dbReference>
<accession>A0AAU8NH92</accession>
<protein>
    <submittedName>
        <fullName evidence="2">Phosphotransferase</fullName>
    </submittedName>
</protein>
<dbReference type="Pfam" id="PF01636">
    <property type="entry name" value="APH"/>
    <property type="match status" value="1"/>
</dbReference>
<dbReference type="RefSeq" id="WP_366295823.1">
    <property type="nucleotide sequence ID" value="NZ_CP159992.1"/>
</dbReference>
<organism evidence="2">
    <name type="scientific">Paenibacillus sp. AN1007</name>
    <dbReference type="NCBI Taxonomy" id="3151385"/>
    <lineage>
        <taxon>Bacteria</taxon>
        <taxon>Bacillati</taxon>
        <taxon>Bacillota</taxon>
        <taxon>Bacilli</taxon>
        <taxon>Bacillales</taxon>
        <taxon>Paenibacillaceae</taxon>
        <taxon>Paenibacillus</taxon>
    </lineage>
</organism>
<gene>
    <name evidence="2" type="ORF">ABXS70_11155</name>
</gene>
<dbReference type="SUPFAM" id="SSF56112">
    <property type="entry name" value="Protein kinase-like (PK-like)"/>
    <property type="match status" value="1"/>
</dbReference>
<sequence length="315" mass="36317">MLNDQKLQMLIQRTVKKWIDPAAEVVRIEAAPIHTGTQAIELMRHRVLLKKCGETSAVSLVTKYASRIEQQVLIWLYAQKANVPFCLSSGFDGSEVDGRSLICIQDVDYETNYNNINISLLQENEMEALAHIHIANFDQKSQLSWLPEAGIFHVEKMICERWRPQWKEAKKNAEFIEVFGGYIPAVEAAAGTILQDIPCVIHDERSQTLIHNDLNPGNVLVHNNTEVIFIDWEEAKYGSLFLDIPLRCRTLEQLKKYRELLAAKGIIFSDQYFNKMYTIASRYLGLRYMSWNLGAWTIHDHARDDLKRYMGMVVE</sequence>
<proteinExistence type="predicted"/>
<dbReference type="AlphaFoldDB" id="A0AAU8NH92"/>